<feature type="non-terminal residue" evidence="1">
    <location>
        <position position="145"/>
    </location>
</feature>
<sequence length="145" mass="17418">EASYSQWLNSYTQMIREMDPIEISQERRKDYHEESASYPDYLDYVEEWEWHAKEQASQLLSTVIHQYGKRHLKLKCDCGRYHIMTTFNEKNLGDVIVDDPTEFSFHKCWYKTLSSKSEKVLNNLKNQNIRLPDPVEHMLTRLVAW</sequence>
<evidence type="ECO:0000313" key="1">
    <source>
        <dbReference type="EMBL" id="JAS28555.1"/>
    </source>
</evidence>
<dbReference type="AlphaFoldDB" id="A0A1B6DSC6"/>
<accession>A0A1B6DSC6</accession>
<protein>
    <submittedName>
        <fullName evidence="1">Uncharacterized protein</fullName>
    </submittedName>
</protein>
<reference evidence="1" key="1">
    <citation type="submission" date="2015-12" db="EMBL/GenBank/DDBJ databases">
        <title>De novo transcriptome assembly of four potential Pierce s Disease insect vectors from Arizona vineyards.</title>
        <authorList>
            <person name="Tassone E.E."/>
        </authorList>
    </citation>
    <scope>NUCLEOTIDE SEQUENCE</scope>
</reference>
<name>A0A1B6DSC6_9HEMI</name>
<feature type="non-terminal residue" evidence="1">
    <location>
        <position position="1"/>
    </location>
</feature>
<organism evidence="1">
    <name type="scientific">Clastoptera arizonana</name>
    <name type="common">Arizona spittle bug</name>
    <dbReference type="NCBI Taxonomy" id="38151"/>
    <lineage>
        <taxon>Eukaryota</taxon>
        <taxon>Metazoa</taxon>
        <taxon>Ecdysozoa</taxon>
        <taxon>Arthropoda</taxon>
        <taxon>Hexapoda</taxon>
        <taxon>Insecta</taxon>
        <taxon>Pterygota</taxon>
        <taxon>Neoptera</taxon>
        <taxon>Paraneoptera</taxon>
        <taxon>Hemiptera</taxon>
        <taxon>Auchenorrhyncha</taxon>
        <taxon>Cercopoidea</taxon>
        <taxon>Clastopteridae</taxon>
        <taxon>Clastoptera</taxon>
    </lineage>
</organism>
<dbReference type="EMBL" id="GEDC01008743">
    <property type="protein sequence ID" value="JAS28555.1"/>
    <property type="molecule type" value="Transcribed_RNA"/>
</dbReference>
<proteinExistence type="predicted"/>
<gene>
    <name evidence="1" type="ORF">g.1950</name>
</gene>